<sequence>MRAKVTSNDAEFSRLAGEIVSRLTKAQQDAVNAAGVRVLTGLRTAMEEELDRPTKFTLNAFSLWRARGRHTDAAIVIKPVQAAYLQPVFAGGHRADDVIPSKKARLNSMAT</sequence>
<reference evidence="1" key="1">
    <citation type="submission" date="2021-03" db="EMBL/GenBank/DDBJ databases">
        <title>Genome sequencing and assembly of Tianweitania sediminis.</title>
        <authorList>
            <person name="Chhetri G."/>
        </authorList>
    </citation>
    <scope>NUCLEOTIDE SEQUENCE</scope>
    <source>
        <strain evidence="1">Z8</strain>
    </source>
</reference>
<name>A0A8J7R504_9HYPH</name>
<organism evidence="1 2">
    <name type="scientific">Tianweitania sediminis</name>
    <dbReference type="NCBI Taxonomy" id="1502156"/>
    <lineage>
        <taxon>Bacteria</taxon>
        <taxon>Pseudomonadati</taxon>
        <taxon>Pseudomonadota</taxon>
        <taxon>Alphaproteobacteria</taxon>
        <taxon>Hyphomicrobiales</taxon>
        <taxon>Phyllobacteriaceae</taxon>
        <taxon>Tianweitania</taxon>
    </lineage>
</organism>
<proteinExistence type="predicted"/>
<evidence type="ECO:0000313" key="1">
    <source>
        <dbReference type="EMBL" id="MBP0439900.1"/>
    </source>
</evidence>
<comment type="caution">
    <text evidence="1">The sequence shown here is derived from an EMBL/GenBank/DDBJ whole genome shotgun (WGS) entry which is preliminary data.</text>
</comment>
<dbReference type="EMBL" id="JAGIYY010000004">
    <property type="protein sequence ID" value="MBP0439900.1"/>
    <property type="molecule type" value="Genomic_DNA"/>
</dbReference>
<protein>
    <submittedName>
        <fullName evidence="1">Uncharacterized protein</fullName>
    </submittedName>
</protein>
<accession>A0A8J7R504</accession>
<keyword evidence="2" id="KW-1185">Reference proteome</keyword>
<evidence type="ECO:0000313" key="2">
    <source>
        <dbReference type="Proteomes" id="UP000666240"/>
    </source>
</evidence>
<dbReference type="AlphaFoldDB" id="A0A8J7R504"/>
<gene>
    <name evidence="1" type="ORF">J5Y06_14675</name>
</gene>
<dbReference type="Proteomes" id="UP000666240">
    <property type="component" value="Unassembled WGS sequence"/>
</dbReference>
<dbReference type="RefSeq" id="WP_209335918.1">
    <property type="nucleotide sequence ID" value="NZ_JAGIYY010000004.1"/>
</dbReference>